<accession>A0AAW8T3B2</accession>
<evidence type="ECO:0000313" key="3">
    <source>
        <dbReference type="Proteomes" id="UP001254770"/>
    </source>
</evidence>
<dbReference type="RefSeq" id="WP_010747230.1">
    <property type="nucleotide sequence ID" value="NZ_BAAAXM010000057.1"/>
</dbReference>
<comment type="caution">
    <text evidence="2">The sequence shown here is derived from an EMBL/GenBank/DDBJ whole genome shotgun (WGS) entry which is preliminary data.</text>
</comment>
<evidence type="ECO:0000313" key="2">
    <source>
        <dbReference type="EMBL" id="MDT2543378.1"/>
    </source>
</evidence>
<reference evidence="2" key="1">
    <citation type="submission" date="2023-03" db="EMBL/GenBank/DDBJ databases">
        <authorList>
            <person name="Shen W."/>
            <person name="Cai J."/>
        </authorList>
    </citation>
    <scope>NUCLEOTIDE SEQUENCE</scope>
    <source>
        <strain evidence="1">B646-2</strain>
        <strain evidence="2">Y15</strain>
    </source>
</reference>
<sequence>MEMTISGLREKLGEANDEQLRELICQLYKQSEVAQQIVDSRFLGDGYGLRIAKEANQKLEQAFFPHRKIDRSLSEAKELLRKFRKSCQNQRALIDVELYFVECGLDFIGIFGESDKSIITLMNTSYASAIARILEDDSQVYFHEYFSRCNQIVDNARKFQSEFSQQMLTIYHQLANE</sequence>
<dbReference type="Proteomes" id="UP001254770">
    <property type="component" value="Unassembled WGS sequence"/>
</dbReference>
<dbReference type="EMBL" id="JARPXM010000002">
    <property type="protein sequence ID" value="MDT2537326.1"/>
    <property type="molecule type" value="Genomic_DNA"/>
</dbReference>
<dbReference type="Proteomes" id="UP001249240">
    <property type="component" value="Unassembled WGS sequence"/>
</dbReference>
<protein>
    <submittedName>
        <fullName evidence="2">Uncharacterized protein</fullName>
    </submittedName>
</protein>
<name>A0AAW8T3B2_9ENTE</name>
<organism evidence="2 3">
    <name type="scientific">Enterococcus raffinosus</name>
    <dbReference type="NCBI Taxonomy" id="71452"/>
    <lineage>
        <taxon>Bacteria</taxon>
        <taxon>Bacillati</taxon>
        <taxon>Bacillota</taxon>
        <taxon>Bacilli</taxon>
        <taxon>Lactobacillales</taxon>
        <taxon>Enterococcaceae</taxon>
        <taxon>Enterococcus</taxon>
    </lineage>
</organism>
<evidence type="ECO:0000313" key="1">
    <source>
        <dbReference type="EMBL" id="MDT2537326.1"/>
    </source>
</evidence>
<proteinExistence type="predicted"/>
<gene>
    <name evidence="2" type="ORF">P7D69_03330</name>
    <name evidence="1" type="ORF">P7D78_04240</name>
</gene>
<dbReference type="AlphaFoldDB" id="A0AAW8T3B2"/>
<dbReference type="EMBL" id="JARPXL010000002">
    <property type="protein sequence ID" value="MDT2543378.1"/>
    <property type="molecule type" value="Genomic_DNA"/>
</dbReference>